<comment type="caution">
    <text evidence="3">The sequence shown here is derived from an EMBL/GenBank/DDBJ whole genome shotgun (WGS) entry which is preliminary data.</text>
</comment>
<dbReference type="OrthoDB" id="7926359at2"/>
<feature type="compositionally biased region" description="Gly residues" evidence="1">
    <location>
        <begin position="247"/>
        <end position="262"/>
    </location>
</feature>
<feature type="transmembrane region" description="Helical" evidence="2">
    <location>
        <begin position="128"/>
        <end position="152"/>
    </location>
</feature>
<feature type="compositionally biased region" description="Basic and acidic residues" evidence="1">
    <location>
        <begin position="430"/>
        <end position="453"/>
    </location>
</feature>
<dbReference type="EMBL" id="APVH01000015">
    <property type="protein sequence ID" value="EPX83501.1"/>
    <property type="molecule type" value="Genomic_DNA"/>
</dbReference>
<protein>
    <submittedName>
        <fullName evidence="3">Uncharacterized protein</fullName>
    </submittedName>
</protein>
<dbReference type="AlphaFoldDB" id="S9QQ06"/>
<keyword evidence="2" id="KW-0472">Membrane</keyword>
<feature type="region of interest" description="Disordered" evidence="1">
    <location>
        <begin position="1"/>
        <end position="125"/>
    </location>
</feature>
<dbReference type="STRING" id="1123237.Salmuc_02109"/>
<name>S9QQ06_9RHOB</name>
<gene>
    <name evidence="3" type="ORF">Salmuc_02109</name>
</gene>
<feature type="region of interest" description="Disordered" evidence="1">
    <location>
        <begin position="153"/>
        <end position="304"/>
    </location>
</feature>
<keyword evidence="2" id="KW-0812">Transmembrane</keyword>
<feature type="compositionally biased region" description="Basic and acidic residues" evidence="1">
    <location>
        <begin position="376"/>
        <end position="394"/>
    </location>
</feature>
<dbReference type="Proteomes" id="UP000015347">
    <property type="component" value="Unassembled WGS sequence"/>
</dbReference>
<sequence>MADDEEFEKELKDMAQGGFPGSGSDDDDEDIFGGDPDFFSDLEDEEEDDDVPPPPAGDPDDEDFAEDQAGEDPDFFADEDGADDFEDEDPDDEDPLSEFMEDDDDDEEEDDDAFSEESDGAGKKGKMIFWGAVSALALTVGSVGFFVVVPMLTGGNAQPEPRTPATYEQPANVSRGYSPDSERNPVSIPGETGNGSGAQRPEGLPSMPGNSGPAGNGGGQEPSLDERPSLGGGNSGSGTPSLELDGPDGGTSPGMQLPGGTGDRPEKTDASTDMPGNSLMPDLTPGDGAQEADPENASADADTGTIVAKLDDVITRLDGFEDEFLTEKDTRELVGEIVAREVSKAKTTTSGNDAAGSGEVQVLRTTLEEMSKRLEAMEEKQRTSLEDLEERIAVMDDEGSGPRGTSADDPTLQLPDVTASTGSDEPEDETAAKEDDTSSEGAEIKKAKSEAARLRRQLASKKRELDAINAKGRGVSPPSRPHMFTDYRLAGMSNDLAWIETPTGVSMFGVGQDVPGAGRIREFREMDGNFAVITTKGVIFP</sequence>
<keyword evidence="2" id="KW-1133">Transmembrane helix</keyword>
<evidence type="ECO:0000313" key="4">
    <source>
        <dbReference type="Proteomes" id="UP000015347"/>
    </source>
</evidence>
<reference evidence="4" key="1">
    <citation type="journal article" date="2014" name="Stand. Genomic Sci.">
        <title>Genome sequence of the exopolysaccharide-producing Salipiger mucosus type strain (DSM 16094(T)), a moderately halophilic member of the Roseobacter clade.</title>
        <authorList>
            <person name="Riedel T."/>
            <person name="Spring S."/>
            <person name="Fiebig A."/>
            <person name="Petersen J."/>
            <person name="Kyrpides N.C."/>
            <person name="Goker M."/>
            <person name="Klenk H.P."/>
        </authorList>
    </citation>
    <scope>NUCLEOTIDE SEQUENCE [LARGE SCALE GENOMIC DNA]</scope>
    <source>
        <strain evidence="4">DSM 16094</strain>
    </source>
</reference>
<accession>S9QQ06</accession>
<feature type="compositionally biased region" description="Acidic residues" evidence="1">
    <location>
        <begin position="24"/>
        <end position="51"/>
    </location>
</feature>
<feature type="compositionally biased region" description="Acidic residues" evidence="1">
    <location>
        <begin position="58"/>
        <end position="119"/>
    </location>
</feature>
<feature type="region of interest" description="Disordered" evidence="1">
    <location>
        <begin position="376"/>
        <end position="455"/>
    </location>
</feature>
<evidence type="ECO:0000313" key="3">
    <source>
        <dbReference type="EMBL" id="EPX83501.1"/>
    </source>
</evidence>
<keyword evidence="4" id="KW-1185">Reference proteome</keyword>
<evidence type="ECO:0000256" key="1">
    <source>
        <dbReference type="SAM" id="MobiDB-lite"/>
    </source>
</evidence>
<dbReference type="HOGENOM" id="CLU_503334_0_0_5"/>
<dbReference type="RefSeq" id="WP_020041242.1">
    <property type="nucleotide sequence ID" value="NZ_KE557274.1"/>
</dbReference>
<proteinExistence type="predicted"/>
<organism evidence="3 4">
    <name type="scientific">Salipiger mucosus DSM 16094</name>
    <dbReference type="NCBI Taxonomy" id="1123237"/>
    <lineage>
        <taxon>Bacteria</taxon>
        <taxon>Pseudomonadati</taxon>
        <taxon>Pseudomonadota</taxon>
        <taxon>Alphaproteobacteria</taxon>
        <taxon>Rhodobacterales</taxon>
        <taxon>Roseobacteraceae</taxon>
        <taxon>Salipiger</taxon>
    </lineage>
</organism>
<evidence type="ECO:0000256" key="2">
    <source>
        <dbReference type="SAM" id="Phobius"/>
    </source>
</evidence>